<evidence type="ECO:0000313" key="2">
    <source>
        <dbReference type="EMBL" id="NLQ18998.1"/>
    </source>
</evidence>
<protein>
    <submittedName>
        <fullName evidence="2">Nucleotidyltransferase domain-containing protein</fullName>
    </submittedName>
</protein>
<dbReference type="AlphaFoldDB" id="A0A847QY66"/>
<gene>
    <name evidence="2" type="ORF">HGG82_15430</name>
</gene>
<dbReference type="Proteomes" id="UP000586067">
    <property type="component" value="Unassembled WGS sequence"/>
</dbReference>
<dbReference type="RefSeq" id="WP_168827297.1">
    <property type="nucleotide sequence ID" value="NZ_CP073013.1"/>
</dbReference>
<accession>A0A847QY66</accession>
<dbReference type="InterPro" id="IPR043519">
    <property type="entry name" value="NT_sf"/>
</dbReference>
<dbReference type="CDD" id="cd05403">
    <property type="entry name" value="NT_KNTase_like"/>
    <property type="match status" value="1"/>
</dbReference>
<dbReference type="InterPro" id="IPR041633">
    <property type="entry name" value="Polbeta"/>
</dbReference>
<dbReference type="Gene3D" id="3.30.460.10">
    <property type="entry name" value="Beta Polymerase, domain 2"/>
    <property type="match status" value="1"/>
</dbReference>
<dbReference type="SUPFAM" id="SSF81301">
    <property type="entry name" value="Nucleotidyltransferase"/>
    <property type="match status" value="1"/>
</dbReference>
<dbReference type="EMBL" id="JABAEK010000024">
    <property type="protein sequence ID" value="NLQ18998.1"/>
    <property type="molecule type" value="Genomic_DNA"/>
</dbReference>
<sequence length="99" mass="11374">MRLTEQQQQAIIQHFTTVFRQGKLFLFGSRVDDTQKGGDIDLYIIPSSFDDLAEKKITFLTGLKRDIGDQKIDLVIHRGTPRLIDRIARESGFLLCDLH</sequence>
<keyword evidence="2" id="KW-0808">Transferase</keyword>
<evidence type="ECO:0000313" key="3">
    <source>
        <dbReference type="Proteomes" id="UP000586067"/>
    </source>
</evidence>
<organism evidence="2 3">
    <name type="scientific">Marinomonas profundi</name>
    <dbReference type="NCBI Taxonomy" id="2726122"/>
    <lineage>
        <taxon>Bacteria</taxon>
        <taxon>Pseudomonadati</taxon>
        <taxon>Pseudomonadota</taxon>
        <taxon>Gammaproteobacteria</taxon>
        <taxon>Oceanospirillales</taxon>
        <taxon>Oceanospirillaceae</taxon>
        <taxon>Marinomonas</taxon>
    </lineage>
</organism>
<dbReference type="GO" id="GO:0016740">
    <property type="term" value="F:transferase activity"/>
    <property type="evidence" value="ECO:0007669"/>
    <property type="project" value="UniProtKB-KW"/>
</dbReference>
<dbReference type="Pfam" id="PF18765">
    <property type="entry name" value="Polbeta"/>
    <property type="match status" value="1"/>
</dbReference>
<keyword evidence="3" id="KW-1185">Reference proteome</keyword>
<proteinExistence type="predicted"/>
<feature type="domain" description="Polymerase beta nucleotidyltransferase" evidence="1">
    <location>
        <begin position="20"/>
        <end position="96"/>
    </location>
</feature>
<evidence type="ECO:0000259" key="1">
    <source>
        <dbReference type="Pfam" id="PF18765"/>
    </source>
</evidence>
<comment type="caution">
    <text evidence="2">The sequence shown here is derived from an EMBL/GenBank/DDBJ whole genome shotgun (WGS) entry which is preliminary data.</text>
</comment>
<name>A0A847QY66_9GAMM</name>
<reference evidence="2 3" key="1">
    <citation type="submission" date="2020-04" db="EMBL/GenBank/DDBJ databases">
        <title>Marinomonas sp. M1K-6 isolated from the deep seawater of the Mariana Trench.</title>
        <authorList>
            <person name="Li Y."/>
        </authorList>
    </citation>
    <scope>NUCLEOTIDE SEQUENCE [LARGE SCALE GENOMIC DNA]</scope>
    <source>
        <strain evidence="2 3">M1K-6</strain>
    </source>
</reference>